<comment type="function">
    <text evidence="1">Central component in molecular interactions underlying sperm crawling. Forms an extensive filament system that extends from sperm villipoda, along the leading edge of the pseudopod.</text>
</comment>
<evidence type="ECO:0000313" key="5">
    <source>
        <dbReference type="Proteomes" id="UP001432027"/>
    </source>
</evidence>
<sequence length="146" mass="16245">SFHLFTLLASGSPPSSNLHHSCPAMPEFLLQLDTDKVEFASDKLGEEPCPCVVKITNPQKDKFLYKIKCTSNELFRIRPPFGYIKPGKTESIKERWSSTRANPFPSLASTVSTSTTERNKGTRPHDLHGPIRNPMVRRDSTSASAS</sequence>
<dbReference type="PANTHER" id="PTHR21513:SF19">
    <property type="entry name" value="MAJOR SPERM PROTEIN"/>
    <property type="match status" value="1"/>
</dbReference>
<accession>A0AAV5U0N5</accession>
<dbReference type="SUPFAM" id="SSF49354">
    <property type="entry name" value="PapD-like"/>
    <property type="match status" value="1"/>
</dbReference>
<dbReference type="Gene3D" id="2.60.40.10">
    <property type="entry name" value="Immunoglobulins"/>
    <property type="match status" value="1"/>
</dbReference>
<feature type="compositionally biased region" description="Basic and acidic residues" evidence="2">
    <location>
        <begin position="117"/>
        <end position="129"/>
    </location>
</feature>
<keyword evidence="1" id="KW-0206">Cytoskeleton</keyword>
<dbReference type="PANTHER" id="PTHR21513">
    <property type="entry name" value="MAJOR SPERM PROTEIN"/>
    <property type="match status" value="1"/>
</dbReference>
<evidence type="ECO:0000256" key="1">
    <source>
        <dbReference type="RuleBase" id="RU003425"/>
    </source>
</evidence>
<proteinExistence type="predicted"/>
<dbReference type="InterPro" id="IPR013783">
    <property type="entry name" value="Ig-like_fold"/>
</dbReference>
<dbReference type="AlphaFoldDB" id="A0AAV5U0N5"/>
<evidence type="ECO:0000259" key="3">
    <source>
        <dbReference type="PROSITE" id="PS50202"/>
    </source>
</evidence>
<dbReference type="PROSITE" id="PS50202">
    <property type="entry name" value="MSP"/>
    <property type="match status" value="1"/>
</dbReference>
<evidence type="ECO:0000256" key="2">
    <source>
        <dbReference type="SAM" id="MobiDB-lite"/>
    </source>
</evidence>
<protein>
    <recommendedName>
        <fullName evidence="1">Major sperm protein</fullName>
    </recommendedName>
</protein>
<dbReference type="InterPro" id="IPR008962">
    <property type="entry name" value="PapD-like_sf"/>
</dbReference>
<name>A0AAV5U0N5_9BILA</name>
<feature type="region of interest" description="Disordered" evidence="2">
    <location>
        <begin position="94"/>
        <end position="146"/>
    </location>
</feature>
<feature type="compositionally biased region" description="Polar residues" evidence="2">
    <location>
        <begin position="107"/>
        <end position="116"/>
    </location>
</feature>
<dbReference type="Proteomes" id="UP001432027">
    <property type="component" value="Unassembled WGS sequence"/>
</dbReference>
<dbReference type="InterPro" id="IPR000535">
    <property type="entry name" value="MSP_dom"/>
</dbReference>
<keyword evidence="5" id="KW-1185">Reference proteome</keyword>
<feature type="non-terminal residue" evidence="4">
    <location>
        <position position="1"/>
    </location>
</feature>
<gene>
    <name evidence="4" type="ORF">PENTCL1PPCAC_22186</name>
</gene>
<comment type="caution">
    <text evidence="4">The sequence shown here is derived from an EMBL/GenBank/DDBJ whole genome shotgun (WGS) entry which is preliminary data.</text>
</comment>
<keyword evidence="1" id="KW-0963">Cytoplasm</keyword>
<organism evidence="4 5">
    <name type="scientific">Pristionchus entomophagus</name>
    <dbReference type="NCBI Taxonomy" id="358040"/>
    <lineage>
        <taxon>Eukaryota</taxon>
        <taxon>Metazoa</taxon>
        <taxon>Ecdysozoa</taxon>
        <taxon>Nematoda</taxon>
        <taxon>Chromadorea</taxon>
        <taxon>Rhabditida</taxon>
        <taxon>Rhabditina</taxon>
        <taxon>Diplogasteromorpha</taxon>
        <taxon>Diplogasteroidea</taxon>
        <taxon>Neodiplogasteridae</taxon>
        <taxon>Pristionchus</taxon>
    </lineage>
</organism>
<evidence type="ECO:0000313" key="4">
    <source>
        <dbReference type="EMBL" id="GMT00012.1"/>
    </source>
</evidence>
<feature type="domain" description="MSP" evidence="3">
    <location>
        <begin position="21"/>
        <end position="146"/>
    </location>
</feature>
<dbReference type="Pfam" id="PF00635">
    <property type="entry name" value="Motile_Sperm"/>
    <property type="match status" value="1"/>
</dbReference>
<dbReference type="EMBL" id="BTSX01000005">
    <property type="protein sequence ID" value="GMT00012.1"/>
    <property type="molecule type" value="Genomic_DNA"/>
</dbReference>
<reference evidence="4" key="1">
    <citation type="submission" date="2023-10" db="EMBL/GenBank/DDBJ databases">
        <title>Genome assembly of Pristionchus species.</title>
        <authorList>
            <person name="Yoshida K."/>
            <person name="Sommer R.J."/>
        </authorList>
    </citation>
    <scope>NUCLEOTIDE SEQUENCE</scope>
    <source>
        <strain evidence="4">RS0144</strain>
    </source>
</reference>